<dbReference type="AlphaFoldDB" id="A0A6G1CND2"/>
<name>A0A6G1CND2_9ORYZ</name>
<sequence length="91" mass="9960">MKNNGEDFTSQIAVKLLHQLHLVPTIHSYLDVLDLRGQPVAAGEALYESGDLPEVAKEEVPGGWPNGNALRVLLDIVLVVMGELHRLLDPL</sequence>
<evidence type="ECO:0000313" key="1">
    <source>
        <dbReference type="EMBL" id="KAF0901587.1"/>
    </source>
</evidence>
<comment type="caution">
    <text evidence="1">The sequence shown here is derived from an EMBL/GenBank/DDBJ whole genome shotgun (WGS) entry which is preliminary data.</text>
</comment>
<keyword evidence="2" id="KW-1185">Reference proteome</keyword>
<gene>
    <name evidence="1" type="ORF">E2562_003558</name>
</gene>
<organism evidence="1 2">
    <name type="scientific">Oryza meyeriana var. granulata</name>
    <dbReference type="NCBI Taxonomy" id="110450"/>
    <lineage>
        <taxon>Eukaryota</taxon>
        <taxon>Viridiplantae</taxon>
        <taxon>Streptophyta</taxon>
        <taxon>Embryophyta</taxon>
        <taxon>Tracheophyta</taxon>
        <taxon>Spermatophyta</taxon>
        <taxon>Magnoliopsida</taxon>
        <taxon>Liliopsida</taxon>
        <taxon>Poales</taxon>
        <taxon>Poaceae</taxon>
        <taxon>BOP clade</taxon>
        <taxon>Oryzoideae</taxon>
        <taxon>Oryzeae</taxon>
        <taxon>Oryzinae</taxon>
        <taxon>Oryza</taxon>
        <taxon>Oryza meyeriana</taxon>
    </lineage>
</organism>
<dbReference type="EMBL" id="SPHZ02000008">
    <property type="protein sequence ID" value="KAF0901587.1"/>
    <property type="molecule type" value="Genomic_DNA"/>
</dbReference>
<dbReference type="Proteomes" id="UP000479710">
    <property type="component" value="Unassembled WGS sequence"/>
</dbReference>
<dbReference type="OrthoDB" id="10581870at2759"/>
<evidence type="ECO:0000313" key="2">
    <source>
        <dbReference type="Proteomes" id="UP000479710"/>
    </source>
</evidence>
<reference evidence="1 2" key="1">
    <citation type="submission" date="2019-11" db="EMBL/GenBank/DDBJ databases">
        <title>Whole genome sequence of Oryza granulata.</title>
        <authorList>
            <person name="Li W."/>
        </authorList>
    </citation>
    <scope>NUCLEOTIDE SEQUENCE [LARGE SCALE GENOMIC DNA]</scope>
    <source>
        <strain evidence="2">cv. Menghai</strain>
        <tissue evidence="1">Leaf</tissue>
    </source>
</reference>
<protein>
    <submittedName>
        <fullName evidence="1">Uncharacterized protein</fullName>
    </submittedName>
</protein>
<accession>A0A6G1CND2</accession>
<proteinExistence type="predicted"/>